<keyword evidence="1" id="KW-0813">Transport</keyword>
<evidence type="ECO:0000256" key="4">
    <source>
        <dbReference type="ARBA" id="ARBA00038388"/>
    </source>
</evidence>
<reference evidence="6 7" key="1">
    <citation type="submission" date="2017-11" db="EMBL/GenBank/DDBJ databases">
        <title>Animal gut microbial communities from fecal samples from Wisconsin, USA.</title>
        <authorList>
            <person name="Neumann A."/>
        </authorList>
    </citation>
    <scope>NUCLEOTIDE SEQUENCE [LARGE SCALE GENOMIC DNA]</scope>
    <source>
        <strain evidence="6 7">UWS3</strain>
    </source>
</reference>
<evidence type="ECO:0000256" key="1">
    <source>
        <dbReference type="ARBA" id="ARBA00022448"/>
    </source>
</evidence>
<dbReference type="RefSeq" id="WP_100424330.1">
    <property type="nucleotide sequence ID" value="NZ_PGEX01000001.1"/>
</dbReference>
<dbReference type="AlphaFoldDB" id="A0A2M9A3I1"/>
<dbReference type="Pfam" id="PF00005">
    <property type="entry name" value="ABC_tran"/>
    <property type="match status" value="1"/>
</dbReference>
<dbReference type="Gene3D" id="3.40.50.300">
    <property type="entry name" value="P-loop containing nucleotide triphosphate hydrolases"/>
    <property type="match status" value="1"/>
</dbReference>
<dbReference type="OrthoDB" id="9809450at2"/>
<dbReference type="InterPro" id="IPR017911">
    <property type="entry name" value="MacB-like_ATP-bd"/>
</dbReference>
<feature type="domain" description="ABC transporter" evidence="5">
    <location>
        <begin position="6"/>
        <end position="236"/>
    </location>
</feature>
<sequence length="236" mass="26421">MSDILLETKALTRVFCETGERLEILKGVDFELSKNEFCVLTGASGSGKSTFLNLVGALDTPTSGEIIFNGKSLGKMNSAEKDEYHSKKVGFVFQFHHLLAEFTALENVCVPARILNPHANLKTVQEHAEELLQKVGLKDRLKHLPRELSGGERQRVAVARALMNNPDVLLADEPSGNLDEKNARMLNELFKQINEDYKQTLLVVTHDERMAEFATKRVHMQGGILVPYQDFNAKEI</sequence>
<evidence type="ECO:0000259" key="5">
    <source>
        <dbReference type="PROSITE" id="PS50893"/>
    </source>
</evidence>
<dbReference type="GO" id="GO:0022857">
    <property type="term" value="F:transmembrane transporter activity"/>
    <property type="evidence" value="ECO:0007669"/>
    <property type="project" value="UniProtKB-ARBA"/>
</dbReference>
<dbReference type="InterPro" id="IPR003593">
    <property type="entry name" value="AAA+_ATPase"/>
</dbReference>
<comment type="caution">
    <text evidence="6">The sequence shown here is derived from an EMBL/GenBank/DDBJ whole genome shotgun (WGS) entry which is preliminary data.</text>
</comment>
<dbReference type="PANTHER" id="PTHR42798">
    <property type="entry name" value="LIPOPROTEIN-RELEASING SYSTEM ATP-BINDING PROTEIN LOLD"/>
    <property type="match status" value="1"/>
</dbReference>
<organism evidence="6 7">
    <name type="scientific">Hallerella succinigenes</name>
    <dbReference type="NCBI Taxonomy" id="1896222"/>
    <lineage>
        <taxon>Bacteria</taxon>
        <taxon>Pseudomonadati</taxon>
        <taxon>Fibrobacterota</taxon>
        <taxon>Fibrobacteria</taxon>
        <taxon>Fibrobacterales</taxon>
        <taxon>Fibrobacteraceae</taxon>
        <taxon>Hallerella</taxon>
    </lineage>
</organism>
<dbReference type="InterPro" id="IPR017871">
    <property type="entry name" value="ABC_transporter-like_CS"/>
</dbReference>
<proteinExistence type="inferred from homology"/>
<protein>
    <submittedName>
        <fullName evidence="6">Lipoprotein-releasing system ATP-binding protein</fullName>
    </submittedName>
</protein>
<dbReference type="PROSITE" id="PS50893">
    <property type="entry name" value="ABC_TRANSPORTER_2"/>
    <property type="match status" value="1"/>
</dbReference>
<keyword evidence="2" id="KW-0547">Nucleotide-binding</keyword>
<dbReference type="Proteomes" id="UP000231134">
    <property type="component" value="Unassembled WGS sequence"/>
</dbReference>
<evidence type="ECO:0000256" key="2">
    <source>
        <dbReference type="ARBA" id="ARBA00022741"/>
    </source>
</evidence>
<dbReference type="InterPro" id="IPR003439">
    <property type="entry name" value="ABC_transporter-like_ATP-bd"/>
</dbReference>
<comment type="similarity">
    <text evidence="4">Belongs to the ABC transporter superfamily. Macrolide exporter (TC 3.A.1.122) family.</text>
</comment>
<dbReference type="GO" id="GO:0098796">
    <property type="term" value="C:membrane protein complex"/>
    <property type="evidence" value="ECO:0007669"/>
    <property type="project" value="UniProtKB-ARBA"/>
</dbReference>
<dbReference type="EMBL" id="PGEX01000001">
    <property type="protein sequence ID" value="PJJ40218.1"/>
    <property type="molecule type" value="Genomic_DNA"/>
</dbReference>
<keyword evidence="6" id="KW-0449">Lipoprotein</keyword>
<dbReference type="PROSITE" id="PS00211">
    <property type="entry name" value="ABC_TRANSPORTER_1"/>
    <property type="match status" value="1"/>
</dbReference>
<dbReference type="SUPFAM" id="SSF52540">
    <property type="entry name" value="P-loop containing nucleoside triphosphate hydrolases"/>
    <property type="match status" value="1"/>
</dbReference>
<dbReference type="SMART" id="SM00382">
    <property type="entry name" value="AAA"/>
    <property type="match status" value="1"/>
</dbReference>
<evidence type="ECO:0000313" key="7">
    <source>
        <dbReference type="Proteomes" id="UP000231134"/>
    </source>
</evidence>
<dbReference type="PANTHER" id="PTHR42798:SF7">
    <property type="entry name" value="ALPHA-D-RIBOSE 1-METHYLPHOSPHONATE 5-TRIPHOSPHATE SYNTHASE SUBUNIT PHNL"/>
    <property type="match status" value="1"/>
</dbReference>
<accession>A0A2M9A3I1</accession>
<dbReference type="GO" id="GO:0005524">
    <property type="term" value="F:ATP binding"/>
    <property type="evidence" value="ECO:0007669"/>
    <property type="project" value="UniProtKB-KW"/>
</dbReference>
<dbReference type="InterPro" id="IPR027417">
    <property type="entry name" value="P-loop_NTPase"/>
</dbReference>
<keyword evidence="3 6" id="KW-0067">ATP-binding</keyword>
<dbReference type="FunFam" id="3.40.50.300:FF:000032">
    <property type="entry name" value="Export ABC transporter ATP-binding protein"/>
    <property type="match status" value="1"/>
</dbReference>
<dbReference type="CDD" id="cd03255">
    <property type="entry name" value="ABC_MJ0796_LolCDE_FtsE"/>
    <property type="match status" value="1"/>
</dbReference>
<gene>
    <name evidence="6" type="ORF">BGX16_0131</name>
</gene>
<keyword evidence="7" id="KW-1185">Reference proteome</keyword>
<dbReference type="GO" id="GO:0016887">
    <property type="term" value="F:ATP hydrolysis activity"/>
    <property type="evidence" value="ECO:0007669"/>
    <property type="project" value="InterPro"/>
</dbReference>
<evidence type="ECO:0000256" key="3">
    <source>
        <dbReference type="ARBA" id="ARBA00022840"/>
    </source>
</evidence>
<name>A0A2M9A3I1_9BACT</name>
<evidence type="ECO:0000313" key="6">
    <source>
        <dbReference type="EMBL" id="PJJ40218.1"/>
    </source>
</evidence>